<dbReference type="GO" id="GO:0044179">
    <property type="term" value="P:hemolysis in another organism"/>
    <property type="evidence" value="ECO:0007669"/>
    <property type="project" value="InterPro"/>
</dbReference>
<name>A0A9Q0NBM2_9DIPT</name>
<evidence type="ECO:0000313" key="4">
    <source>
        <dbReference type="Proteomes" id="UP001151699"/>
    </source>
</evidence>
<sequence>MNQERASKFVMSDDINHIKVSIEKAIEALDLCNEFCYKNIVWEMFIEHSKEMDRICDGCDRQSGQFFSQLKCFFLEVYDHFLSATQIIYEWCDLTMRLLKIFVDLFKKQLPLTYETQKDLLTMVLGNGLSKIGKVNSEIEECIVAFTAIIPSLEALGEQLLIEYNPRGIYFKTKMVAIISNRRSTLPFLTRVFFPQDSVVISELLEEGEQMKDFVREIKQRLTRAKFIVEDVSKKFRILINDIFRLPEVSKVVISPNELNSFRDIVSDPVFKLIIKCHEYQAWSIEISKNTFGVFKTSTSLNYSPIFPATMSGRRFQILLRTFCCHMPMTKAEVDSSKLSRVTPLLQKLLKSFNEAFVPYKELSLDESLLLWRGRLSFRQFIKDKAAKYGNKFYELSSDGYVLNAIIYQGKNESELDDKTSKTAKIVFQLMQPYLDKVIIYTWTAFIIVYLFRHNCYRDKPIQRERFVLTEKRCGDVYVNKWKDKRDVLSISTAHHRKLVEVKNRHGQSKMKPQNVADYNQYMSGIDRLDQMISYHSSTRKTVRWYKKVLLHLIDVSVWNAFFLRINKYTNKFRS</sequence>
<comment type="caution">
    <text evidence="3">The sequence shown here is derived from an EMBL/GenBank/DDBJ whole genome shotgun (WGS) entry which is preliminary data.</text>
</comment>
<dbReference type="Proteomes" id="UP001151699">
    <property type="component" value="Chromosome A"/>
</dbReference>
<dbReference type="Gene3D" id="1.20.1170.10">
    <property type="match status" value="1"/>
</dbReference>
<feature type="domain" description="PiggyBac transposable element-derived protein" evidence="2">
    <location>
        <begin position="469"/>
        <end position="562"/>
    </location>
</feature>
<keyword evidence="1" id="KW-1133">Transmembrane helix</keyword>
<dbReference type="PANTHER" id="PTHR46599">
    <property type="entry name" value="PIGGYBAC TRANSPOSABLE ELEMENT-DERIVED PROTEIN 4"/>
    <property type="match status" value="1"/>
</dbReference>
<keyword evidence="1" id="KW-0472">Membrane</keyword>
<evidence type="ECO:0000259" key="2">
    <source>
        <dbReference type="Pfam" id="PF13843"/>
    </source>
</evidence>
<dbReference type="Pfam" id="PF06109">
    <property type="entry name" value="HlyE"/>
    <property type="match status" value="1"/>
</dbReference>
<evidence type="ECO:0000256" key="1">
    <source>
        <dbReference type="SAM" id="Phobius"/>
    </source>
</evidence>
<feature type="transmembrane region" description="Helical" evidence="1">
    <location>
        <begin position="549"/>
        <end position="566"/>
    </location>
</feature>
<dbReference type="InterPro" id="IPR027018">
    <property type="entry name" value="Hemolysin_E"/>
</dbReference>
<proteinExistence type="predicted"/>
<keyword evidence="1" id="KW-0812">Transmembrane</keyword>
<accession>A0A9Q0NBM2</accession>
<dbReference type="EMBL" id="WJQU01000001">
    <property type="protein sequence ID" value="KAJ6646992.1"/>
    <property type="molecule type" value="Genomic_DNA"/>
</dbReference>
<dbReference type="SUPFAM" id="SSF58100">
    <property type="entry name" value="Bacterial hemolysins"/>
    <property type="match status" value="1"/>
</dbReference>
<dbReference type="AlphaFoldDB" id="A0A9Q0NBM2"/>
<feature type="transmembrane region" description="Helical" evidence="1">
    <location>
        <begin position="438"/>
        <end position="456"/>
    </location>
</feature>
<reference evidence="3" key="1">
    <citation type="submission" date="2022-07" db="EMBL/GenBank/DDBJ databases">
        <authorList>
            <person name="Trinca V."/>
            <person name="Uliana J.V.C."/>
            <person name="Torres T.T."/>
            <person name="Ward R.J."/>
            <person name="Monesi N."/>
        </authorList>
    </citation>
    <scope>NUCLEOTIDE SEQUENCE</scope>
    <source>
        <strain evidence="3">HSMRA1968</strain>
        <tissue evidence="3">Whole embryos</tissue>
    </source>
</reference>
<evidence type="ECO:0000313" key="3">
    <source>
        <dbReference type="EMBL" id="KAJ6646992.1"/>
    </source>
</evidence>
<dbReference type="InterPro" id="IPR029526">
    <property type="entry name" value="PGBD"/>
</dbReference>
<gene>
    <name evidence="3" type="primary">PGBD4_8</name>
    <name evidence="3" type="ORF">Bhyg_02210</name>
</gene>
<dbReference type="PANTHER" id="PTHR46599:SF3">
    <property type="entry name" value="PIGGYBAC TRANSPOSABLE ELEMENT-DERIVED PROTEIN 4"/>
    <property type="match status" value="1"/>
</dbReference>
<protein>
    <submittedName>
        <fullName evidence="3">PiggyBac transposable element-derived protein 4</fullName>
    </submittedName>
</protein>
<keyword evidence="4" id="KW-1185">Reference proteome</keyword>
<dbReference type="OrthoDB" id="8191541at2759"/>
<organism evidence="3 4">
    <name type="scientific">Pseudolycoriella hygida</name>
    <dbReference type="NCBI Taxonomy" id="35572"/>
    <lineage>
        <taxon>Eukaryota</taxon>
        <taxon>Metazoa</taxon>
        <taxon>Ecdysozoa</taxon>
        <taxon>Arthropoda</taxon>
        <taxon>Hexapoda</taxon>
        <taxon>Insecta</taxon>
        <taxon>Pterygota</taxon>
        <taxon>Neoptera</taxon>
        <taxon>Endopterygota</taxon>
        <taxon>Diptera</taxon>
        <taxon>Nematocera</taxon>
        <taxon>Sciaroidea</taxon>
        <taxon>Sciaridae</taxon>
        <taxon>Pseudolycoriella</taxon>
    </lineage>
</organism>
<dbReference type="Pfam" id="PF13843">
    <property type="entry name" value="DDE_Tnp_1_7"/>
    <property type="match status" value="2"/>
</dbReference>
<feature type="domain" description="PiggyBac transposable element-derived protein" evidence="2">
    <location>
        <begin position="294"/>
        <end position="437"/>
    </location>
</feature>